<organism evidence="1 2">
    <name type="scientific">Tulasnella calospora MUT 4182</name>
    <dbReference type="NCBI Taxonomy" id="1051891"/>
    <lineage>
        <taxon>Eukaryota</taxon>
        <taxon>Fungi</taxon>
        <taxon>Dikarya</taxon>
        <taxon>Basidiomycota</taxon>
        <taxon>Agaricomycotina</taxon>
        <taxon>Agaricomycetes</taxon>
        <taxon>Cantharellales</taxon>
        <taxon>Tulasnellaceae</taxon>
        <taxon>Tulasnella</taxon>
    </lineage>
</organism>
<protein>
    <submittedName>
        <fullName evidence="1">Polysaccharide lyase family 1 protein</fullName>
    </submittedName>
</protein>
<keyword evidence="2" id="KW-1185">Reference proteome</keyword>
<name>A0A0C3Q270_9AGAM</name>
<dbReference type="AlphaFoldDB" id="A0A0C3Q270"/>
<sequence length="242" mass="27738">MARLFGFVHPSSQLHVLGTLQGKVERWFNLEKVAKSMKHVLSLYCPDEIPANDPIRLFWNIQARNIFYIMRKAAGPPELDDVMAKRVTEPTLGYDLRPWILNHDGKTVIRTTVKHWESTSAQPVSSNTVPLDIYNMQSDPTSAPADSLPLPYDDYTIETWPNPTGYVYSEMPDESLYKLVRVETRDSTDALVSRRNWDIRLTRNVAVLVDVCFRLYALTFAVTAPEIHANHDLTFVLQLGYR</sequence>
<evidence type="ECO:0000313" key="1">
    <source>
        <dbReference type="EMBL" id="KIO16444.1"/>
    </source>
</evidence>
<dbReference type="HOGENOM" id="CLU_100327_0_0_1"/>
<keyword evidence="1" id="KW-0456">Lyase</keyword>
<reference evidence="2" key="2">
    <citation type="submission" date="2015-01" db="EMBL/GenBank/DDBJ databases">
        <title>Evolutionary Origins and Diversification of the Mycorrhizal Mutualists.</title>
        <authorList>
            <consortium name="DOE Joint Genome Institute"/>
            <consortium name="Mycorrhizal Genomics Consortium"/>
            <person name="Kohler A."/>
            <person name="Kuo A."/>
            <person name="Nagy L.G."/>
            <person name="Floudas D."/>
            <person name="Copeland A."/>
            <person name="Barry K.W."/>
            <person name="Cichocki N."/>
            <person name="Veneault-Fourrey C."/>
            <person name="LaButti K."/>
            <person name="Lindquist E.A."/>
            <person name="Lipzen A."/>
            <person name="Lundell T."/>
            <person name="Morin E."/>
            <person name="Murat C."/>
            <person name="Riley R."/>
            <person name="Ohm R."/>
            <person name="Sun H."/>
            <person name="Tunlid A."/>
            <person name="Henrissat B."/>
            <person name="Grigoriev I.V."/>
            <person name="Hibbett D.S."/>
            <person name="Martin F."/>
        </authorList>
    </citation>
    <scope>NUCLEOTIDE SEQUENCE [LARGE SCALE GENOMIC DNA]</scope>
    <source>
        <strain evidence="2">MUT 4182</strain>
    </source>
</reference>
<evidence type="ECO:0000313" key="2">
    <source>
        <dbReference type="Proteomes" id="UP000054248"/>
    </source>
</evidence>
<reference evidence="1 2" key="1">
    <citation type="submission" date="2014-04" db="EMBL/GenBank/DDBJ databases">
        <authorList>
            <consortium name="DOE Joint Genome Institute"/>
            <person name="Kuo A."/>
            <person name="Girlanda M."/>
            <person name="Perotto S."/>
            <person name="Kohler A."/>
            <person name="Nagy L.G."/>
            <person name="Floudas D."/>
            <person name="Copeland A."/>
            <person name="Barry K.W."/>
            <person name="Cichocki N."/>
            <person name="Veneault-Fourrey C."/>
            <person name="LaButti K."/>
            <person name="Lindquist E.A."/>
            <person name="Lipzen A."/>
            <person name="Lundell T."/>
            <person name="Morin E."/>
            <person name="Murat C."/>
            <person name="Sun H."/>
            <person name="Tunlid A."/>
            <person name="Henrissat B."/>
            <person name="Grigoriev I.V."/>
            <person name="Hibbett D.S."/>
            <person name="Martin F."/>
            <person name="Nordberg H.P."/>
            <person name="Cantor M.N."/>
            <person name="Hua S.X."/>
        </authorList>
    </citation>
    <scope>NUCLEOTIDE SEQUENCE [LARGE SCALE GENOMIC DNA]</scope>
    <source>
        <strain evidence="1 2">MUT 4182</strain>
    </source>
</reference>
<dbReference type="Proteomes" id="UP000054248">
    <property type="component" value="Unassembled WGS sequence"/>
</dbReference>
<dbReference type="OrthoDB" id="3315368at2759"/>
<dbReference type="EMBL" id="KN823565">
    <property type="protein sequence ID" value="KIO16444.1"/>
    <property type="molecule type" value="Genomic_DNA"/>
</dbReference>
<dbReference type="GO" id="GO:0016829">
    <property type="term" value="F:lyase activity"/>
    <property type="evidence" value="ECO:0007669"/>
    <property type="project" value="UniProtKB-KW"/>
</dbReference>
<proteinExistence type="predicted"/>
<accession>A0A0C3Q270</accession>
<gene>
    <name evidence="1" type="ORF">M407DRAFT_33912</name>
</gene>